<keyword evidence="12" id="KW-1185">Reference proteome</keyword>
<feature type="compositionally biased region" description="Polar residues" evidence="8">
    <location>
        <begin position="281"/>
        <end position="290"/>
    </location>
</feature>
<evidence type="ECO:0000256" key="4">
    <source>
        <dbReference type="ARBA" id="ARBA00023204"/>
    </source>
</evidence>
<dbReference type="Pfam" id="PF09302">
    <property type="entry name" value="XLF"/>
    <property type="match status" value="1"/>
</dbReference>
<dbReference type="InterPro" id="IPR053829">
    <property type="entry name" value="XLF-like_CC"/>
</dbReference>
<evidence type="ECO:0000259" key="10">
    <source>
        <dbReference type="Pfam" id="PF21928"/>
    </source>
</evidence>
<evidence type="ECO:0000256" key="1">
    <source>
        <dbReference type="ARBA" id="ARBA00004123"/>
    </source>
</evidence>
<organism evidence="11 12">
    <name type="scientific">Sarocladium strictum</name>
    <name type="common">Black bundle disease fungus</name>
    <name type="synonym">Acremonium strictum</name>
    <dbReference type="NCBI Taxonomy" id="5046"/>
    <lineage>
        <taxon>Eukaryota</taxon>
        <taxon>Fungi</taxon>
        <taxon>Dikarya</taxon>
        <taxon>Ascomycota</taxon>
        <taxon>Pezizomycotina</taxon>
        <taxon>Sordariomycetes</taxon>
        <taxon>Hypocreomycetidae</taxon>
        <taxon>Hypocreales</taxon>
        <taxon>Sarocladiaceae</taxon>
        <taxon>Sarocladium</taxon>
    </lineage>
</organism>
<sequence length="535" mass="58054">MPASPSWWPLPFTPSAEVPPLLVSMEGGPSDYTVRITDMANVWIECLDRKHICMRAWNLDTSIDPSDTPENMAKFLNSIRSALDASQQGHDQTSLVLLPGKYEDAGTDGLVLKIDCEIPGLKNLRWTMQLAKAPTSAVATSVVIPLLQAQLARAREVEALKEMVRRKDSVMAKLLDKLEATGTGLENVFNSLSTSITGRKKVSRAAAGEKVRGLAPFNEELWQEEMRSAADGPADVTSLIDRVFTGDGTHYESSMEAEETPGLDRWWHDFRGTKRVPLHSGLNQPPTKANTPPTTETLAAEEEDDFQVQSTPPGLKPSRRQDNNGSAADAEMDSTASENEAQSSPASAKRRPQPNTRVQAGVSRLGTIGGKRQDPKQPSPNSPKPETCSKSEARPGPGSETASEADDDMTASVLEPSSPPPPAKSPARKIGLGRIGGPKLQAAQDEHVARSTSPDERPKATPTPKKLGIIGKRGPDKAVEGGDSDDRGRSREAAQPNRETPRETSQERADRKRNELKRELEKKAAAGPVKKKRKF</sequence>
<evidence type="ECO:0000313" key="12">
    <source>
        <dbReference type="Proteomes" id="UP001175261"/>
    </source>
</evidence>
<dbReference type="Pfam" id="PF21928">
    <property type="entry name" value="XLF_CC"/>
    <property type="match status" value="1"/>
</dbReference>
<reference evidence="11" key="1">
    <citation type="submission" date="2022-10" db="EMBL/GenBank/DDBJ databases">
        <title>Determination and structural analysis of whole genome sequence of Sarocladium strictum F4-1.</title>
        <authorList>
            <person name="Hu L."/>
            <person name="Jiang Y."/>
        </authorList>
    </citation>
    <scope>NUCLEOTIDE SEQUENCE</scope>
    <source>
        <strain evidence="11">F4-1</strain>
    </source>
</reference>
<dbReference type="EMBL" id="JAPDFR010000001">
    <property type="protein sequence ID" value="KAK0391894.1"/>
    <property type="molecule type" value="Genomic_DNA"/>
</dbReference>
<comment type="caution">
    <text evidence="11">The sequence shown here is derived from an EMBL/GenBank/DDBJ whole genome shotgun (WGS) entry which is preliminary data.</text>
</comment>
<keyword evidence="2" id="KW-0227">DNA damage</keyword>
<dbReference type="Proteomes" id="UP001175261">
    <property type="component" value="Unassembled WGS sequence"/>
</dbReference>
<protein>
    <recommendedName>
        <fullName evidence="7">Non-homologous end-joining factor 1</fullName>
    </recommendedName>
</protein>
<feature type="region of interest" description="Disordered" evidence="8">
    <location>
        <begin position="277"/>
        <end position="535"/>
    </location>
</feature>
<dbReference type="PANTHER" id="PTHR32235">
    <property type="entry name" value="NON-HOMOLOGOUS END-JOINING FACTOR 1"/>
    <property type="match status" value="1"/>
</dbReference>
<dbReference type="PANTHER" id="PTHR32235:SF1">
    <property type="entry name" value="NON-HOMOLOGOUS END-JOINING FACTOR 1"/>
    <property type="match status" value="1"/>
</dbReference>
<feature type="compositionally biased region" description="Polar residues" evidence="8">
    <location>
        <begin position="334"/>
        <end position="346"/>
    </location>
</feature>
<keyword evidence="5" id="KW-0539">Nucleus</keyword>
<keyword evidence="4" id="KW-0234">DNA repair</keyword>
<evidence type="ECO:0000259" key="9">
    <source>
        <dbReference type="Pfam" id="PF09302"/>
    </source>
</evidence>
<gene>
    <name evidence="11" type="ORF">NLU13_1392</name>
</gene>
<dbReference type="GO" id="GO:0045027">
    <property type="term" value="F:DNA end binding"/>
    <property type="evidence" value="ECO:0007669"/>
    <property type="project" value="TreeGrafter"/>
</dbReference>
<feature type="domain" description="XLF-like coiled-coil region" evidence="10">
    <location>
        <begin position="134"/>
        <end position="186"/>
    </location>
</feature>
<evidence type="ECO:0000256" key="2">
    <source>
        <dbReference type="ARBA" id="ARBA00022763"/>
    </source>
</evidence>
<dbReference type="GO" id="GO:0006303">
    <property type="term" value="P:double-strand break repair via nonhomologous end joining"/>
    <property type="evidence" value="ECO:0007669"/>
    <property type="project" value="TreeGrafter"/>
</dbReference>
<dbReference type="CDD" id="cd22285">
    <property type="entry name" value="HD_XLF_N"/>
    <property type="match status" value="1"/>
</dbReference>
<dbReference type="InterPro" id="IPR052287">
    <property type="entry name" value="NHEJ_factor"/>
</dbReference>
<evidence type="ECO:0000256" key="5">
    <source>
        <dbReference type="ARBA" id="ARBA00023242"/>
    </source>
</evidence>
<feature type="compositionally biased region" description="Basic and acidic residues" evidence="8">
    <location>
        <begin position="444"/>
        <end position="459"/>
    </location>
</feature>
<dbReference type="AlphaFoldDB" id="A0AA39LCF9"/>
<evidence type="ECO:0000313" key="11">
    <source>
        <dbReference type="EMBL" id="KAK0391894.1"/>
    </source>
</evidence>
<dbReference type="InterPro" id="IPR015381">
    <property type="entry name" value="XLF-like_N"/>
</dbReference>
<dbReference type="Gene3D" id="2.170.210.10">
    <property type="entry name" value="DNA double-strand break repair and VJ recombination XRCC4, N-terminal"/>
    <property type="match status" value="1"/>
</dbReference>
<evidence type="ECO:0000256" key="6">
    <source>
        <dbReference type="ARBA" id="ARBA00025747"/>
    </source>
</evidence>
<dbReference type="GO" id="GO:0032807">
    <property type="term" value="C:DNA ligase IV complex"/>
    <property type="evidence" value="ECO:0007669"/>
    <property type="project" value="TreeGrafter"/>
</dbReference>
<proteinExistence type="inferred from homology"/>
<keyword evidence="3" id="KW-0238">DNA-binding</keyword>
<feature type="compositionally biased region" description="Basic and acidic residues" evidence="8">
    <location>
        <begin position="499"/>
        <end position="524"/>
    </location>
</feature>
<evidence type="ECO:0000256" key="7">
    <source>
        <dbReference type="ARBA" id="ARBA00044529"/>
    </source>
</evidence>
<comment type="subcellular location">
    <subcellularLocation>
        <location evidence="1">Nucleus</location>
    </subcellularLocation>
</comment>
<accession>A0AA39LCF9</accession>
<feature type="compositionally biased region" description="Basic and acidic residues" evidence="8">
    <location>
        <begin position="473"/>
        <end position="492"/>
    </location>
</feature>
<evidence type="ECO:0000256" key="3">
    <source>
        <dbReference type="ARBA" id="ARBA00023125"/>
    </source>
</evidence>
<comment type="similarity">
    <text evidence="6">Belongs to the XRCC4-XLF family. XLF subfamily.</text>
</comment>
<dbReference type="InterPro" id="IPR038051">
    <property type="entry name" value="XRCC4-like_N_sf"/>
</dbReference>
<name>A0AA39LCF9_SARSR</name>
<feature type="domain" description="XLF-like N-terminal" evidence="9">
    <location>
        <begin position="6"/>
        <end position="131"/>
    </location>
</feature>
<evidence type="ECO:0000256" key="8">
    <source>
        <dbReference type="SAM" id="MobiDB-lite"/>
    </source>
</evidence>